<evidence type="ECO:0000313" key="5">
    <source>
        <dbReference type="Proteomes" id="UP000055060"/>
    </source>
</evidence>
<feature type="binding site" evidence="2">
    <location>
        <position position="106"/>
    </location>
    <ligand>
        <name>Mn(2+)</name>
        <dbReference type="ChEBI" id="CHEBI:29035"/>
        <label>2</label>
    </ligand>
</feature>
<dbReference type="InterPro" id="IPR002933">
    <property type="entry name" value="Peptidase_M20"/>
</dbReference>
<dbReference type="InterPro" id="IPR017439">
    <property type="entry name" value="Amidohydrolase"/>
</dbReference>
<evidence type="ECO:0000256" key="2">
    <source>
        <dbReference type="PIRSR" id="PIRSR005962-1"/>
    </source>
</evidence>
<dbReference type="NCBIfam" id="TIGR01891">
    <property type="entry name" value="amidohydrolases"/>
    <property type="match status" value="1"/>
</dbReference>
<dbReference type="PANTHER" id="PTHR11014:SF63">
    <property type="entry name" value="METALLOPEPTIDASE, PUTATIVE (AFU_ORTHOLOGUE AFUA_6G09600)-RELATED"/>
    <property type="match status" value="1"/>
</dbReference>
<keyword evidence="1 4" id="KW-0378">Hydrolase</keyword>
<dbReference type="GO" id="GO:0046872">
    <property type="term" value="F:metal ion binding"/>
    <property type="evidence" value="ECO:0007669"/>
    <property type="project" value="UniProtKB-KW"/>
</dbReference>
<keyword evidence="2" id="KW-0479">Metal-binding</keyword>
<keyword evidence="5" id="KW-1185">Reference proteome</keyword>
<feature type="binding site" evidence="2">
    <location>
        <position position="367"/>
    </location>
    <ligand>
        <name>Mn(2+)</name>
        <dbReference type="ChEBI" id="CHEBI:29035"/>
        <label>2</label>
    </ligand>
</feature>
<dbReference type="EMBL" id="DF967972">
    <property type="protein sequence ID" value="GAP14571.1"/>
    <property type="molecule type" value="Genomic_DNA"/>
</dbReference>
<organism evidence="4">
    <name type="scientific">Longilinea arvoryzae</name>
    <dbReference type="NCBI Taxonomy" id="360412"/>
    <lineage>
        <taxon>Bacteria</taxon>
        <taxon>Bacillati</taxon>
        <taxon>Chloroflexota</taxon>
        <taxon>Anaerolineae</taxon>
        <taxon>Anaerolineales</taxon>
        <taxon>Anaerolineaceae</taxon>
        <taxon>Longilinea</taxon>
    </lineage>
</organism>
<evidence type="ECO:0000256" key="1">
    <source>
        <dbReference type="ARBA" id="ARBA00022801"/>
    </source>
</evidence>
<feature type="binding site" evidence="2">
    <location>
        <position position="142"/>
    </location>
    <ligand>
        <name>Mn(2+)</name>
        <dbReference type="ChEBI" id="CHEBI:29035"/>
        <label>2</label>
    </ligand>
</feature>
<accession>A0A0S7BKT3</accession>
<dbReference type="InterPro" id="IPR011650">
    <property type="entry name" value="Peptidase_M20_dimer"/>
</dbReference>
<dbReference type="Gene3D" id="3.40.630.10">
    <property type="entry name" value="Zn peptidases"/>
    <property type="match status" value="1"/>
</dbReference>
<dbReference type="PIRSF" id="PIRSF005962">
    <property type="entry name" value="Pept_M20D_amidohydro"/>
    <property type="match status" value="1"/>
</dbReference>
<evidence type="ECO:0000259" key="3">
    <source>
        <dbReference type="Pfam" id="PF07687"/>
    </source>
</evidence>
<sequence>MNPQPNSFLAEANELFSYSREIRRDLHRNPEIGFQEVRTAGIVARELGGLGLEVSTGIGGTGVVALLEGEKPGPVVLLRFDMDALPIQEETGAEYASINPGVMHACGHDGHVAVGLTVARILHAHQDELSGTVKFVFQPAEEALGGAKRIIEAGVLRNPTPDYCLGLHLWNTKPLGWLGLTSGAVMAGADLFTIKINGKGGHAAMPEITRDPIVTAAMLVNALQSIVSRNVSPMQSAVLSVTRINGGETYNVIPSQVVLAGTVRTYNPTTRDLILKRMQKQVDLVCQAMECSGELEINHLTPAVVNDPWVTEHLQALAQNVLPSAQIDTDYHTTISEDMAYLMQDHRSCFFFIGSANPVKGLIYGHHHPRFDFDEAALPNAAALMAAAAYNFLQENLPDQGN</sequence>
<proteinExistence type="predicted"/>
<dbReference type="Pfam" id="PF07687">
    <property type="entry name" value="M20_dimer"/>
    <property type="match status" value="1"/>
</dbReference>
<dbReference type="Proteomes" id="UP000055060">
    <property type="component" value="Unassembled WGS sequence"/>
</dbReference>
<dbReference type="SUPFAM" id="SSF55031">
    <property type="entry name" value="Bacterial exopeptidase dimerisation domain"/>
    <property type="match status" value="1"/>
</dbReference>
<feature type="binding site" evidence="2">
    <location>
        <position position="108"/>
    </location>
    <ligand>
        <name>Mn(2+)</name>
        <dbReference type="ChEBI" id="CHEBI:29035"/>
        <label>2</label>
    </ligand>
</feature>
<dbReference type="InterPro" id="IPR036264">
    <property type="entry name" value="Bact_exopeptidase_dim_dom"/>
</dbReference>
<keyword evidence="2" id="KW-0464">Manganese</keyword>
<reference evidence="4" key="1">
    <citation type="submission" date="2015-07" db="EMBL/GenBank/DDBJ databases">
        <title>Draft Genome Sequences of Anaerolinea thermolimosa IMO-1, Bellilinea caldifistulae GOMI-1, Leptolinea tardivitalis YMTK-2, Levilinea saccharolytica KIBI-1,Longilinea arvoryzae KOME-1, Previously Described as Members of the Anaerolineaceae (Chloroflexi).</title>
        <authorList>
            <person name="Sekiguchi Y."/>
            <person name="Ohashi A."/>
            <person name="Matsuura N."/>
            <person name="Tourlousse M.D."/>
        </authorList>
    </citation>
    <scope>NUCLEOTIDE SEQUENCE [LARGE SCALE GENOMIC DNA]</scope>
    <source>
        <strain evidence="4">KOME-1</strain>
    </source>
</reference>
<dbReference type="FunFam" id="3.30.70.360:FF:000001">
    <property type="entry name" value="N-acetyldiaminopimelate deacetylase"/>
    <property type="match status" value="1"/>
</dbReference>
<dbReference type="Pfam" id="PF01546">
    <property type="entry name" value="Peptidase_M20"/>
    <property type="match status" value="1"/>
</dbReference>
<name>A0A0S7BKT3_9CHLR</name>
<dbReference type="SUPFAM" id="SSF53187">
    <property type="entry name" value="Zn-dependent exopeptidases"/>
    <property type="match status" value="1"/>
</dbReference>
<gene>
    <name evidence="4" type="ORF">LARV_02344</name>
</gene>
<dbReference type="OrthoDB" id="9776731at2"/>
<dbReference type="STRING" id="360412.LARV_02344"/>
<evidence type="ECO:0000313" key="4">
    <source>
        <dbReference type="EMBL" id="GAP14571.1"/>
    </source>
</evidence>
<protein>
    <submittedName>
        <fullName evidence="4">Amidohydrolase</fullName>
    </submittedName>
</protein>
<dbReference type="GO" id="GO:0050118">
    <property type="term" value="F:N-acetyldiaminopimelate deacetylase activity"/>
    <property type="evidence" value="ECO:0007669"/>
    <property type="project" value="UniProtKB-ARBA"/>
</dbReference>
<dbReference type="RefSeq" id="WP_075073815.1">
    <property type="nucleotide sequence ID" value="NZ_DF967972.1"/>
</dbReference>
<feature type="binding site" evidence="2">
    <location>
        <position position="168"/>
    </location>
    <ligand>
        <name>Mn(2+)</name>
        <dbReference type="ChEBI" id="CHEBI:29035"/>
        <label>2</label>
    </ligand>
</feature>
<dbReference type="GO" id="GO:0019877">
    <property type="term" value="P:diaminopimelate biosynthetic process"/>
    <property type="evidence" value="ECO:0007669"/>
    <property type="project" value="UniProtKB-ARBA"/>
</dbReference>
<comment type="cofactor">
    <cofactor evidence="2">
        <name>Mn(2+)</name>
        <dbReference type="ChEBI" id="CHEBI:29035"/>
    </cofactor>
    <text evidence="2">The Mn(2+) ion enhances activity.</text>
</comment>
<dbReference type="PANTHER" id="PTHR11014">
    <property type="entry name" value="PEPTIDASE M20 FAMILY MEMBER"/>
    <property type="match status" value="1"/>
</dbReference>
<dbReference type="AlphaFoldDB" id="A0A0S7BKT3"/>
<dbReference type="Gene3D" id="3.30.70.360">
    <property type="match status" value="1"/>
</dbReference>
<feature type="domain" description="Peptidase M20 dimerisation" evidence="3">
    <location>
        <begin position="191"/>
        <end position="283"/>
    </location>
</feature>